<keyword evidence="2" id="KW-1185">Reference proteome</keyword>
<gene>
    <name evidence="1" type="ORF">Rhow_006709</name>
</gene>
<accession>A0A402CG59</accession>
<evidence type="ECO:0000313" key="1">
    <source>
        <dbReference type="EMBL" id="GCE42580.1"/>
    </source>
</evidence>
<evidence type="ECO:0000313" key="2">
    <source>
        <dbReference type="Proteomes" id="UP000287519"/>
    </source>
</evidence>
<name>A0A402CG59_RHOWR</name>
<protein>
    <submittedName>
        <fullName evidence="1">Uncharacterized protein</fullName>
    </submittedName>
</protein>
<comment type="caution">
    <text evidence="1">The sequence shown here is derived from an EMBL/GenBank/DDBJ whole genome shotgun (WGS) entry which is preliminary data.</text>
</comment>
<dbReference type="EMBL" id="BHYM01000060">
    <property type="protein sequence ID" value="GCE42580.1"/>
    <property type="molecule type" value="Genomic_DNA"/>
</dbReference>
<dbReference type="AlphaFoldDB" id="A0A402CG59"/>
<dbReference type="Proteomes" id="UP000287519">
    <property type="component" value="Unassembled WGS sequence"/>
</dbReference>
<reference evidence="1 2" key="1">
    <citation type="submission" date="2018-11" db="EMBL/GenBank/DDBJ databases">
        <title>Microbial catabolism of amino acid.</title>
        <authorList>
            <person name="Hibi M."/>
            <person name="Ogawa J."/>
        </authorList>
    </citation>
    <scope>NUCLEOTIDE SEQUENCE [LARGE SCALE GENOMIC DNA]</scope>
    <source>
        <strain evidence="1 2">C31-06</strain>
    </source>
</reference>
<sequence>MGGSTRCRGDLEEPEENVIAAFEAAAATTARCVELEPPAADRHRSSVRQWIGGGSCVAVLIQYPGTVR</sequence>
<proteinExistence type="predicted"/>
<organism evidence="1 2">
    <name type="scientific">Rhodococcus wratislaviensis</name>
    <name type="common">Tsukamurella wratislaviensis</name>
    <dbReference type="NCBI Taxonomy" id="44752"/>
    <lineage>
        <taxon>Bacteria</taxon>
        <taxon>Bacillati</taxon>
        <taxon>Actinomycetota</taxon>
        <taxon>Actinomycetes</taxon>
        <taxon>Mycobacteriales</taxon>
        <taxon>Nocardiaceae</taxon>
        <taxon>Rhodococcus</taxon>
    </lineage>
</organism>